<dbReference type="InterPro" id="IPR008266">
    <property type="entry name" value="Tyr_kinase_AS"/>
</dbReference>
<protein>
    <recommendedName>
        <fullName evidence="5">EKC/KEOPS complex subunit BUD32</fullName>
        <ecNumber evidence="3">2.7.11.1</ecNumber>
    </recommendedName>
    <alternativeName>
        <fullName evidence="6 7">Atypical Serine/threonine protein kinase BUD32</fullName>
    </alternativeName>
    <alternativeName>
        <fullName evidence="4">EKC/KEOPS complex subunit bud32</fullName>
    </alternativeName>
</protein>
<dbReference type="InterPro" id="IPR000719">
    <property type="entry name" value="Prot_kinase_dom"/>
</dbReference>
<dbReference type="EMBL" id="LGSR01000029">
    <property type="protein sequence ID" value="KOS16694.1"/>
    <property type="molecule type" value="Genomic_DNA"/>
</dbReference>
<evidence type="ECO:0000256" key="6">
    <source>
        <dbReference type="ARBA" id="ARBA00030980"/>
    </source>
</evidence>
<evidence type="ECO:0000256" key="8">
    <source>
        <dbReference type="ARBA" id="ARBA00047899"/>
    </source>
</evidence>
<evidence type="ECO:0000256" key="2">
    <source>
        <dbReference type="ARBA" id="ARBA00011534"/>
    </source>
</evidence>
<evidence type="ECO:0000256" key="4">
    <source>
        <dbReference type="ARBA" id="ARBA00013948"/>
    </source>
</evidence>
<feature type="region of interest" description="Disordered" evidence="10">
    <location>
        <begin position="14"/>
        <end position="42"/>
    </location>
</feature>
<dbReference type="PROSITE" id="PS00109">
    <property type="entry name" value="PROTEIN_KINASE_TYR"/>
    <property type="match status" value="1"/>
</dbReference>
<evidence type="ECO:0000256" key="3">
    <source>
        <dbReference type="ARBA" id="ARBA00012513"/>
    </source>
</evidence>
<dbReference type="GO" id="GO:0004674">
    <property type="term" value="F:protein serine/threonine kinase activity"/>
    <property type="evidence" value="ECO:0007669"/>
    <property type="project" value="UniProtKB-EC"/>
</dbReference>
<dbReference type="PROSITE" id="PS50011">
    <property type="entry name" value="PROTEIN_KINASE_DOM"/>
    <property type="match status" value="1"/>
</dbReference>
<accession>A0A0M8MY48</accession>
<sequence>MDLSQQSIHDVIHPTAAFSHPDGEGAAVTPTGDGNAGEQTSWEDSVLNPKNRIDSLTPLQSPLWRIDGCTAFGTQFYAVPLFLESIPPYRIDVFIPEPATLSSQLRRDLDMDVAFYTRDEARIAQLGITQHVLRLLQHWTATLQDPRDIYRNVPFGSRIVFGNLPKNAADLLVTVAPTYYLERQLHSVVSLEKFWGPGLSLPPTVDIHDVVYKSQLHDSVCLVEIDGRMWIFKALTSYTKYLYHELRQLLVIEPHPNVVSRPAHLVTKKCSFGSKTAVVGFTLEFHVHGSLRDLIPFLRIHDMVSLADMGRWSLQLASALVHLRETAGVFYPDLRLDNIVLSRARDVVMVDFEQRGVWCEFAAPEVNAIEYVRLLATDDEIPDHVRERYAAILARMLPGWEDLGHGEEYAWPSRGYNVPWACLTPREQEACEVYMLGRVLWCIFEACSAPQRAAVWLSYRWEPLVEFPGYTVTPPAVRAIIDRCTRGRQPGLSRLIVRRRDKLVLREADNANANATDDDAAEVQRTAREWWAREISASERWLEDRARGMERGDWDENFYGRPRLREVRDALAAFCQEHGFH</sequence>
<feature type="domain" description="Protein kinase" evidence="11">
    <location>
        <begin position="189"/>
        <end position="581"/>
    </location>
</feature>
<dbReference type="AlphaFoldDB" id="A0A0M8MY48"/>
<proteinExistence type="predicted"/>
<dbReference type="Proteomes" id="UP000053831">
    <property type="component" value="Unassembled WGS sequence"/>
</dbReference>
<dbReference type="OrthoDB" id="4062651at2759"/>
<reference evidence="12 13" key="1">
    <citation type="submission" date="2015-07" db="EMBL/GenBank/DDBJ databases">
        <title>The genome of the fungus Escovopsis weberi, a specialized disease agent of ant agriculture.</title>
        <authorList>
            <person name="de Man T.J."/>
            <person name="Stajich J.E."/>
            <person name="Kubicek C.P."/>
            <person name="Chenthamara K."/>
            <person name="Atanasova L."/>
            <person name="Druzhinina I.S."/>
            <person name="Birnbaum S."/>
            <person name="Barribeau S.M."/>
            <person name="Teiling C."/>
            <person name="Suen G."/>
            <person name="Currie C."/>
            <person name="Gerardo N.M."/>
        </authorList>
    </citation>
    <scope>NUCLEOTIDE SEQUENCE [LARGE SCALE GENOMIC DNA]</scope>
</reference>
<dbReference type="STRING" id="150374.A0A0M8MY48"/>
<keyword evidence="13" id="KW-1185">Reference proteome</keyword>
<comment type="function">
    <text evidence="1">Component of the EKC/KEOPS complex that is required for the formation of a threonylcarbamoyl group on adenosine at position 37 (t(6)A37) in tRNAs that read codons beginning with adenine. The complex is probably involved in the transfer of the threonylcarbamoyl moiety of threonylcarbamoyl-AMP (TC-AMP) to the N6 group of A37. BUD32 has ATPase activity in the context of the EKC/KEOPS complex and likely plays a supporting role to the catalytic subunit KAE1. The EKC/KEOPS complex also promotes both telomere uncapping and telomere elongation. The complex is required for efficient recruitment of transcriptional coactivators.</text>
</comment>
<comment type="catalytic activity">
    <reaction evidence="8">
        <text>L-threonyl-[protein] + ATP = O-phospho-L-threonyl-[protein] + ADP + H(+)</text>
        <dbReference type="Rhea" id="RHEA:46608"/>
        <dbReference type="Rhea" id="RHEA-COMP:11060"/>
        <dbReference type="Rhea" id="RHEA-COMP:11605"/>
        <dbReference type="ChEBI" id="CHEBI:15378"/>
        <dbReference type="ChEBI" id="CHEBI:30013"/>
        <dbReference type="ChEBI" id="CHEBI:30616"/>
        <dbReference type="ChEBI" id="CHEBI:61977"/>
        <dbReference type="ChEBI" id="CHEBI:456216"/>
        <dbReference type="EC" id="2.7.11.1"/>
    </reaction>
</comment>
<evidence type="ECO:0000256" key="5">
    <source>
        <dbReference type="ARBA" id="ARBA00019973"/>
    </source>
</evidence>
<evidence type="ECO:0000256" key="1">
    <source>
        <dbReference type="ARBA" id="ARBA00003747"/>
    </source>
</evidence>
<evidence type="ECO:0000256" key="7">
    <source>
        <dbReference type="ARBA" id="ARBA00033194"/>
    </source>
</evidence>
<name>A0A0M8MY48_ESCWE</name>
<comment type="caution">
    <text evidence="12">The sequence shown here is derived from an EMBL/GenBank/DDBJ whole genome shotgun (WGS) entry which is preliminary data.</text>
</comment>
<evidence type="ECO:0000256" key="10">
    <source>
        <dbReference type="SAM" id="MobiDB-lite"/>
    </source>
</evidence>
<evidence type="ECO:0000259" key="11">
    <source>
        <dbReference type="PROSITE" id="PS50011"/>
    </source>
</evidence>
<evidence type="ECO:0000313" key="13">
    <source>
        <dbReference type="Proteomes" id="UP000053831"/>
    </source>
</evidence>
<dbReference type="SUPFAM" id="SSF56112">
    <property type="entry name" value="Protein kinase-like (PK-like)"/>
    <property type="match status" value="1"/>
</dbReference>
<organism evidence="12 13">
    <name type="scientific">Escovopsis weberi</name>
    <dbReference type="NCBI Taxonomy" id="150374"/>
    <lineage>
        <taxon>Eukaryota</taxon>
        <taxon>Fungi</taxon>
        <taxon>Dikarya</taxon>
        <taxon>Ascomycota</taxon>
        <taxon>Pezizomycotina</taxon>
        <taxon>Sordariomycetes</taxon>
        <taxon>Hypocreomycetidae</taxon>
        <taxon>Hypocreales</taxon>
        <taxon>Hypocreaceae</taxon>
        <taxon>Escovopsis</taxon>
    </lineage>
</organism>
<comment type="catalytic activity">
    <reaction evidence="9">
        <text>L-seryl-[protein] + ATP = O-phospho-L-seryl-[protein] + ADP + H(+)</text>
        <dbReference type="Rhea" id="RHEA:17989"/>
        <dbReference type="Rhea" id="RHEA-COMP:9863"/>
        <dbReference type="Rhea" id="RHEA-COMP:11604"/>
        <dbReference type="ChEBI" id="CHEBI:15378"/>
        <dbReference type="ChEBI" id="CHEBI:29999"/>
        <dbReference type="ChEBI" id="CHEBI:30616"/>
        <dbReference type="ChEBI" id="CHEBI:83421"/>
        <dbReference type="ChEBI" id="CHEBI:456216"/>
        <dbReference type="EC" id="2.7.11.1"/>
    </reaction>
</comment>
<dbReference type="Gene3D" id="1.10.510.10">
    <property type="entry name" value="Transferase(Phosphotransferase) domain 1"/>
    <property type="match status" value="1"/>
</dbReference>
<dbReference type="EC" id="2.7.11.1" evidence="3"/>
<evidence type="ECO:0000256" key="9">
    <source>
        <dbReference type="ARBA" id="ARBA00048679"/>
    </source>
</evidence>
<evidence type="ECO:0000313" key="12">
    <source>
        <dbReference type="EMBL" id="KOS16694.1"/>
    </source>
</evidence>
<dbReference type="InterPro" id="IPR011009">
    <property type="entry name" value="Kinase-like_dom_sf"/>
</dbReference>
<gene>
    <name evidence="12" type="ORF">ESCO_004865</name>
</gene>
<comment type="subunit">
    <text evidence="2">Component of the EKC/KEOPS complex composed of at least BUD32, CGI121, GON7, KAE1 and PCC1; the whole complex dimerizes.</text>
</comment>
<dbReference type="GO" id="GO:0005524">
    <property type="term" value="F:ATP binding"/>
    <property type="evidence" value="ECO:0007669"/>
    <property type="project" value="InterPro"/>
</dbReference>